<feature type="domain" description="Trigger factor C-terminal" evidence="4">
    <location>
        <begin position="40"/>
        <end position="180"/>
    </location>
</feature>
<dbReference type="Gene3D" id="1.10.3120.10">
    <property type="entry name" value="Trigger factor, C-terminal domain"/>
    <property type="match status" value="1"/>
</dbReference>
<dbReference type="Proteomes" id="UP000231474">
    <property type="component" value="Unassembled WGS sequence"/>
</dbReference>
<proteinExistence type="predicted"/>
<evidence type="ECO:0000256" key="1">
    <source>
        <dbReference type="ARBA" id="ARBA00023110"/>
    </source>
</evidence>
<dbReference type="GO" id="GO:0006457">
    <property type="term" value="P:protein folding"/>
    <property type="evidence" value="ECO:0007669"/>
    <property type="project" value="InterPro"/>
</dbReference>
<evidence type="ECO:0000256" key="2">
    <source>
        <dbReference type="ARBA" id="ARBA00023235"/>
    </source>
</evidence>
<evidence type="ECO:0000313" key="5">
    <source>
        <dbReference type="EMBL" id="PJE67653.1"/>
    </source>
</evidence>
<evidence type="ECO:0000256" key="3">
    <source>
        <dbReference type="SAM" id="MobiDB-lite"/>
    </source>
</evidence>
<organism evidence="5 6">
    <name type="scientific">Candidatus Shapirobacteria bacterium CG10_big_fil_rev_8_21_14_0_10_40_9</name>
    <dbReference type="NCBI Taxonomy" id="1974888"/>
    <lineage>
        <taxon>Bacteria</taxon>
        <taxon>Candidatus Shapironibacteriota</taxon>
    </lineage>
</organism>
<dbReference type="AlphaFoldDB" id="A0A2M8L408"/>
<name>A0A2M8L408_9BACT</name>
<dbReference type="GO" id="GO:0015031">
    <property type="term" value="P:protein transport"/>
    <property type="evidence" value="ECO:0007669"/>
    <property type="project" value="InterPro"/>
</dbReference>
<keyword evidence="1" id="KW-0697">Rotamase</keyword>
<reference evidence="6" key="1">
    <citation type="submission" date="2017-09" db="EMBL/GenBank/DDBJ databases">
        <title>Depth-based differentiation of microbial function through sediment-hosted aquifers and enrichment of novel symbionts in the deep terrestrial subsurface.</title>
        <authorList>
            <person name="Probst A.J."/>
            <person name="Ladd B."/>
            <person name="Jarett J.K."/>
            <person name="Geller-Mcgrath D.E."/>
            <person name="Sieber C.M.K."/>
            <person name="Emerson J.B."/>
            <person name="Anantharaman K."/>
            <person name="Thomas B.C."/>
            <person name="Malmstrom R."/>
            <person name="Stieglmeier M."/>
            <person name="Klingl A."/>
            <person name="Woyke T."/>
            <person name="Ryan C.M."/>
            <person name="Banfield J.F."/>
        </authorList>
    </citation>
    <scope>NUCLEOTIDE SEQUENCE [LARGE SCALE GENOMIC DNA]</scope>
</reference>
<feature type="non-terminal residue" evidence="5">
    <location>
        <position position="1"/>
    </location>
</feature>
<dbReference type="Pfam" id="PF05698">
    <property type="entry name" value="Trigger_C"/>
    <property type="match status" value="1"/>
</dbReference>
<dbReference type="InterPro" id="IPR027304">
    <property type="entry name" value="Trigger_fact/SurA_dom_sf"/>
</dbReference>
<evidence type="ECO:0000259" key="4">
    <source>
        <dbReference type="Pfam" id="PF05698"/>
    </source>
</evidence>
<dbReference type="InterPro" id="IPR037041">
    <property type="entry name" value="Trigger_fac_C_sf"/>
</dbReference>
<keyword evidence="2" id="KW-0413">Isomerase</keyword>
<sequence length="182" mass="20863">WEIRATTCETPEVELGKYKEEIRKALAPTKIWTPGTQKSQKSSENTEDEKTQKVVQKLLEIVKVDLPEMLVEDEVSRTLANLINQTNTLGLTIDQYLSSIGKTAETLRAEYKEKIVGQLKLQFALDEIAEKEKIEVSDKEVDDLIKAAGDEKLKQNLNEPFQKEYLKGILRRRKSLDFLVKL</sequence>
<dbReference type="InterPro" id="IPR008880">
    <property type="entry name" value="Trigger_fac_C"/>
</dbReference>
<feature type="compositionally biased region" description="Polar residues" evidence="3">
    <location>
        <begin position="34"/>
        <end position="43"/>
    </location>
</feature>
<dbReference type="GO" id="GO:0003755">
    <property type="term" value="F:peptidyl-prolyl cis-trans isomerase activity"/>
    <property type="evidence" value="ECO:0007669"/>
    <property type="project" value="UniProtKB-KW"/>
</dbReference>
<dbReference type="SUPFAM" id="SSF109998">
    <property type="entry name" value="Triger factor/SurA peptide-binding domain-like"/>
    <property type="match status" value="1"/>
</dbReference>
<protein>
    <recommendedName>
        <fullName evidence="4">Trigger factor C-terminal domain-containing protein</fullName>
    </recommendedName>
</protein>
<dbReference type="EMBL" id="PFEK01000022">
    <property type="protein sequence ID" value="PJE67653.1"/>
    <property type="molecule type" value="Genomic_DNA"/>
</dbReference>
<accession>A0A2M8L408</accession>
<gene>
    <name evidence="5" type="ORF">COU95_01135</name>
</gene>
<feature type="region of interest" description="Disordered" evidence="3">
    <location>
        <begin position="29"/>
        <end position="49"/>
    </location>
</feature>
<evidence type="ECO:0000313" key="6">
    <source>
        <dbReference type="Proteomes" id="UP000231474"/>
    </source>
</evidence>
<comment type="caution">
    <text evidence="5">The sequence shown here is derived from an EMBL/GenBank/DDBJ whole genome shotgun (WGS) entry which is preliminary data.</text>
</comment>